<gene>
    <name evidence="1" type="ORF">HPB49_000923</name>
</gene>
<evidence type="ECO:0000313" key="1">
    <source>
        <dbReference type="EMBL" id="KAH7952750.1"/>
    </source>
</evidence>
<comment type="caution">
    <text evidence="1">The sequence shown here is derived from an EMBL/GenBank/DDBJ whole genome shotgun (WGS) entry which is preliminary data.</text>
</comment>
<organism evidence="1 2">
    <name type="scientific">Dermacentor silvarum</name>
    <name type="common">Tick</name>
    <dbReference type="NCBI Taxonomy" id="543639"/>
    <lineage>
        <taxon>Eukaryota</taxon>
        <taxon>Metazoa</taxon>
        <taxon>Ecdysozoa</taxon>
        <taxon>Arthropoda</taxon>
        <taxon>Chelicerata</taxon>
        <taxon>Arachnida</taxon>
        <taxon>Acari</taxon>
        <taxon>Parasitiformes</taxon>
        <taxon>Ixodida</taxon>
        <taxon>Ixodoidea</taxon>
        <taxon>Ixodidae</taxon>
        <taxon>Rhipicephalinae</taxon>
        <taxon>Dermacentor</taxon>
    </lineage>
</organism>
<dbReference type="Proteomes" id="UP000821865">
    <property type="component" value="Chromosome 4"/>
</dbReference>
<protein>
    <submittedName>
        <fullName evidence="1">Uncharacterized protein</fullName>
    </submittedName>
</protein>
<sequence>MAARERKRSEEEEETTRTHQARSPLARVDVSCDFGQLAPFEMKPDANVAAKPNGAVTSKEPTATAVDGMQAVILSQPSTAVSSSLPKGERSLMPAVALLTTFVGLVCAGTLAYALLRPTPQVVQRYCDSDDCFQHAYMLVLDLNRSADPCADFGEYVCSAWPTTSIYSFNTQQDRWHKWIQESAQLLGSLRVRRGNKAIAKALQLFRLCLKMDAVALQDNFRLLQQFVSDRKLVAPADGTPSAAHQPGVHPLDVLLDLAINWQMPFWFDVRFLRTNGSHLGILIRPGHYEVFWEIAVEKFIMEPLGTQYEDGGDAPRASITNATSSFFVDSAILSELRNVASGPPKSQPVAVRIKEISSVTPSVTSEQWLEFLRKHLAPTFVVTGEDQILLQDEELLVTVNRLLEKYEHEHILTHIARLVNRTFGNVFSKRLQSLPYDDVASLSPLTNVSYACEVQVEDTFRLPIATQRIAKRKLNLYRAAIDDLLGDVMRATISLLRSSTWMDAESKQAAIKRIQDTTIQLWPREQLIHDEDALYSLYEKFPSGSKIYFDELLLVRKATRAVLGTPAYADIMWMPHGGRDPYFAYDAFSNSIHLAMGAVMPSLFYASATKSINYAGAAALLAPLVVSVLNASSVALDANGWTVKRGEPFPARPPCSADVGDRSAYPDVAAIEVAYRAYKDSLERDGLSSDVRVRPFEEFTGEQLFFMSVCRNTCQLQRGTKTSKTCNAALRDFEPFAAAFGCPKGSFMNPDKKCGFFH</sequence>
<accession>A0ACB8CU88</accession>
<name>A0ACB8CU88_DERSI</name>
<proteinExistence type="predicted"/>
<evidence type="ECO:0000313" key="2">
    <source>
        <dbReference type="Proteomes" id="UP000821865"/>
    </source>
</evidence>
<keyword evidence="2" id="KW-1185">Reference proteome</keyword>
<reference evidence="1" key="1">
    <citation type="submission" date="2020-05" db="EMBL/GenBank/DDBJ databases">
        <title>Large-scale comparative analyses of tick genomes elucidate their genetic diversity and vector capacities.</title>
        <authorList>
            <person name="Jia N."/>
            <person name="Wang J."/>
            <person name="Shi W."/>
            <person name="Du L."/>
            <person name="Sun Y."/>
            <person name="Zhan W."/>
            <person name="Jiang J."/>
            <person name="Wang Q."/>
            <person name="Zhang B."/>
            <person name="Ji P."/>
            <person name="Sakyi L.B."/>
            <person name="Cui X."/>
            <person name="Yuan T."/>
            <person name="Jiang B."/>
            <person name="Yang W."/>
            <person name="Lam T.T.-Y."/>
            <person name="Chang Q."/>
            <person name="Ding S."/>
            <person name="Wang X."/>
            <person name="Zhu J."/>
            <person name="Ruan X."/>
            <person name="Zhao L."/>
            <person name="Wei J."/>
            <person name="Que T."/>
            <person name="Du C."/>
            <person name="Cheng J."/>
            <person name="Dai P."/>
            <person name="Han X."/>
            <person name="Huang E."/>
            <person name="Gao Y."/>
            <person name="Liu J."/>
            <person name="Shao H."/>
            <person name="Ye R."/>
            <person name="Li L."/>
            <person name="Wei W."/>
            <person name="Wang X."/>
            <person name="Wang C."/>
            <person name="Yang T."/>
            <person name="Huo Q."/>
            <person name="Li W."/>
            <person name="Guo W."/>
            <person name="Chen H."/>
            <person name="Zhou L."/>
            <person name="Ni X."/>
            <person name="Tian J."/>
            <person name="Zhou Y."/>
            <person name="Sheng Y."/>
            <person name="Liu T."/>
            <person name="Pan Y."/>
            <person name="Xia L."/>
            <person name="Li J."/>
            <person name="Zhao F."/>
            <person name="Cao W."/>
        </authorList>
    </citation>
    <scope>NUCLEOTIDE SEQUENCE</scope>
    <source>
        <strain evidence="1">Dsil-2018</strain>
    </source>
</reference>
<dbReference type="EMBL" id="CM023473">
    <property type="protein sequence ID" value="KAH7952750.1"/>
    <property type="molecule type" value="Genomic_DNA"/>
</dbReference>